<accession>A0ABT4RXC6</accession>
<sequence>MKYFLLVAISMATFSVKGQNSDQINIILDGQPAVLNVKTGETKLLNGQTIKEGVVVSKGDSENIITIHAVLKGETIYSISKTYGISIAQLKAVNNLSNNIINVNQTLKIGYDSSREIKNYWKVKKGDTLYAIARQTGLSVDVIKRINNLQNNIIKIDQVLLLK</sequence>
<dbReference type="SMART" id="SM00257">
    <property type="entry name" value="LysM"/>
    <property type="match status" value="2"/>
</dbReference>
<dbReference type="Proteomes" id="UP001149142">
    <property type="component" value="Unassembled WGS sequence"/>
</dbReference>
<dbReference type="CDD" id="cd00118">
    <property type="entry name" value="LysM"/>
    <property type="match status" value="2"/>
</dbReference>
<evidence type="ECO:0000259" key="1">
    <source>
        <dbReference type="PROSITE" id="PS51782"/>
    </source>
</evidence>
<organism evidence="2 3">
    <name type="scientific">Mesoflavibacter profundi</name>
    <dbReference type="NCBI Taxonomy" id="2708110"/>
    <lineage>
        <taxon>Bacteria</taxon>
        <taxon>Pseudomonadati</taxon>
        <taxon>Bacteroidota</taxon>
        <taxon>Flavobacteriia</taxon>
        <taxon>Flavobacteriales</taxon>
        <taxon>Flavobacteriaceae</taxon>
        <taxon>Mesoflavibacter</taxon>
    </lineage>
</organism>
<evidence type="ECO:0000313" key="3">
    <source>
        <dbReference type="Proteomes" id="UP001149142"/>
    </source>
</evidence>
<dbReference type="PANTHER" id="PTHR33734">
    <property type="entry name" value="LYSM DOMAIN-CONTAINING GPI-ANCHORED PROTEIN 2"/>
    <property type="match status" value="1"/>
</dbReference>
<proteinExistence type="predicted"/>
<keyword evidence="3" id="KW-1185">Reference proteome</keyword>
<feature type="domain" description="LysM" evidence="1">
    <location>
        <begin position="119"/>
        <end position="162"/>
    </location>
</feature>
<dbReference type="InterPro" id="IPR036779">
    <property type="entry name" value="LysM_dom_sf"/>
</dbReference>
<dbReference type="InterPro" id="IPR018392">
    <property type="entry name" value="LysM"/>
</dbReference>
<comment type="caution">
    <text evidence="2">The sequence shown here is derived from an EMBL/GenBank/DDBJ whole genome shotgun (WGS) entry which is preliminary data.</text>
</comment>
<dbReference type="Pfam" id="PF01476">
    <property type="entry name" value="LysM"/>
    <property type="match status" value="2"/>
</dbReference>
<dbReference type="PROSITE" id="PS51782">
    <property type="entry name" value="LYSM"/>
    <property type="match status" value="2"/>
</dbReference>
<evidence type="ECO:0000313" key="2">
    <source>
        <dbReference type="EMBL" id="MDA0176474.1"/>
    </source>
</evidence>
<protein>
    <submittedName>
        <fullName evidence="2">LysM peptidoglycan-binding domain-containing protein</fullName>
    </submittedName>
</protein>
<dbReference type="RefSeq" id="WP_270005061.1">
    <property type="nucleotide sequence ID" value="NZ_JAPFGC010000002.1"/>
</dbReference>
<dbReference type="EMBL" id="JAPFGC010000002">
    <property type="protein sequence ID" value="MDA0176474.1"/>
    <property type="molecule type" value="Genomic_DNA"/>
</dbReference>
<reference evidence="2" key="1">
    <citation type="submission" date="2022-11" db="EMBL/GenBank/DDBJ databases">
        <title>Refractory cell wall polysaccharides provide important carbon source for microbial heterotrophs in the hadal ocean.</title>
        <authorList>
            <person name="Zhu X."/>
        </authorList>
    </citation>
    <scope>NUCLEOTIDE SEQUENCE</scope>
    <source>
        <strain evidence="2">MTRN7</strain>
    </source>
</reference>
<dbReference type="PANTHER" id="PTHR33734:SF22">
    <property type="entry name" value="MEMBRANE-BOUND LYTIC MUREIN TRANSGLYCOSYLASE D"/>
    <property type="match status" value="1"/>
</dbReference>
<gene>
    <name evidence="2" type="ORF">OOZ35_03095</name>
</gene>
<feature type="domain" description="LysM" evidence="1">
    <location>
        <begin position="66"/>
        <end position="109"/>
    </location>
</feature>
<dbReference type="Gene3D" id="3.10.350.10">
    <property type="entry name" value="LysM domain"/>
    <property type="match status" value="2"/>
</dbReference>
<dbReference type="SUPFAM" id="SSF54106">
    <property type="entry name" value="LysM domain"/>
    <property type="match status" value="2"/>
</dbReference>
<name>A0ABT4RXC6_9FLAO</name>